<protein>
    <recommendedName>
        <fullName evidence="1">CHAD domain-containing protein</fullName>
    </recommendedName>
</protein>
<organism evidence="2 3">
    <name type="scientific">Gloeomargarita lithophora Alchichica-D10</name>
    <dbReference type="NCBI Taxonomy" id="1188229"/>
    <lineage>
        <taxon>Bacteria</taxon>
        <taxon>Bacillati</taxon>
        <taxon>Cyanobacteriota</taxon>
        <taxon>Cyanophyceae</taxon>
        <taxon>Gloeomargaritales</taxon>
        <taxon>Gloeomargaritaceae</taxon>
        <taxon>Gloeomargarita</taxon>
    </lineage>
</organism>
<accession>A0A1J0AAD8</accession>
<reference evidence="2 3" key="1">
    <citation type="submission" date="2016-10" db="EMBL/GenBank/DDBJ databases">
        <title>Description of Gloeomargarita lithophora gen. nov., sp. nov., a thylakoid-bearing basal-branching cyanobacterium with intracellular carbonates, and proposal for Gloeomargaritales ord. nov.</title>
        <authorList>
            <person name="Moreira D."/>
            <person name="Tavera R."/>
            <person name="Benzerara K."/>
            <person name="Skouri-Panet F."/>
            <person name="Couradeau E."/>
            <person name="Gerard E."/>
            <person name="Loussert C."/>
            <person name="Novelo E."/>
            <person name="Zivanovic Y."/>
            <person name="Lopez-Garcia P."/>
        </authorList>
    </citation>
    <scope>NUCLEOTIDE SEQUENCE [LARGE SCALE GENOMIC DNA]</scope>
    <source>
        <strain evidence="2 3">D10</strain>
    </source>
</reference>
<name>A0A1J0AAD8_9CYAN</name>
<dbReference type="EMBL" id="CP017675">
    <property type="protein sequence ID" value="APB32899.1"/>
    <property type="molecule type" value="Genomic_DNA"/>
</dbReference>
<sequence>MASTSLGWWLHQHLGQAFCKWGKQEAGVRLGEDPEAIHQMRVALRRMRALMGGFQAVLDLPRVTRKVGMISRVLGQARDQDVMLARLHDHYLPALPAPEQAWVADLLKDLRQQRRGAQRELVALLTSATYQRVKEAWVNWLDHPRWGSLGDWPVAMALPHLLVIAWGELALHQGWRVVAADADPELLHDLRKAIKRTRYQWEFAQDGAPVGLAEPLALLRQAQEQLGALQDGVVLAEQIGVTCPTLQGLLAQERAEIWQAWQTLRGHYQQGATHQHIYQTLGNRCLNWDDLPPGDGTVHPSAMPFG</sequence>
<dbReference type="PROSITE" id="PS51708">
    <property type="entry name" value="CHAD"/>
    <property type="match status" value="1"/>
</dbReference>
<keyword evidence="3" id="KW-1185">Reference proteome</keyword>
<dbReference type="OrthoDB" id="9777271at2"/>
<dbReference type="PANTHER" id="PTHR39339">
    <property type="entry name" value="SLR1444 PROTEIN"/>
    <property type="match status" value="1"/>
</dbReference>
<dbReference type="Proteomes" id="UP000180235">
    <property type="component" value="Chromosome"/>
</dbReference>
<evidence type="ECO:0000313" key="2">
    <source>
        <dbReference type="EMBL" id="APB32899.1"/>
    </source>
</evidence>
<dbReference type="RefSeq" id="WP_071453574.1">
    <property type="nucleotide sequence ID" value="NZ_CP017675.1"/>
</dbReference>
<dbReference type="PANTHER" id="PTHR39339:SF1">
    <property type="entry name" value="CHAD DOMAIN-CONTAINING PROTEIN"/>
    <property type="match status" value="1"/>
</dbReference>
<evidence type="ECO:0000259" key="1">
    <source>
        <dbReference type="PROSITE" id="PS51708"/>
    </source>
</evidence>
<dbReference type="InterPro" id="IPR038186">
    <property type="entry name" value="CHAD_dom_sf"/>
</dbReference>
<dbReference type="Gene3D" id="1.40.20.10">
    <property type="entry name" value="CHAD domain"/>
    <property type="match status" value="1"/>
</dbReference>
<dbReference type="KEGG" id="glt:GlitD10_0585"/>
<dbReference type="STRING" id="1188229.GlitD10_0585"/>
<gene>
    <name evidence="2" type="ORF">GlitD10_0585</name>
</gene>
<feature type="domain" description="CHAD" evidence="1">
    <location>
        <begin position="3"/>
        <end position="274"/>
    </location>
</feature>
<proteinExistence type="predicted"/>
<dbReference type="SMART" id="SM00880">
    <property type="entry name" value="CHAD"/>
    <property type="match status" value="1"/>
</dbReference>
<dbReference type="Pfam" id="PF05235">
    <property type="entry name" value="CHAD"/>
    <property type="match status" value="1"/>
</dbReference>
<dbReference type="AlphaFoldDB" id="A0A1J0AAD8"/>
<dbReference type="InterPro" id="IPR007899">
    <property type="entry name" value="CHAD_dom"/>
</dbReference>
<evidence type="ECO:0000313" key="3">
    <source>
        <dbReference type="Proteomes" id="UP000180235"/>
    </source>
</evidence>